<protein>
    <submittedName>
        <fullName evidence="4">Putative zonadhesin</fullName>
    </submittedName>
</protein>
<proteinExistence type="predicted"/>
<name>A0A2G8L8Q3_STIJA</name>
<dbReference type="Proteomes" id="UP000230750">
    <property type="component" value="Unassembled WGS sequence"/>
</dbReference>
<evidence type="ECO:0000313" key="5">
    <source>
        <dbReference type="Proteomes" id="UP000230750"/>
    </source>
</evidence>
<dbReference type="InterPro" id="IPR001846">
    <property type="entry name" value="VWF_type-D"/>
</dbReference>
<evidence type="ECO:0000313" key="4">
    <source>
        <dbReference type="EMBL" id="PIK56520.1"/>
    </source>
</evidence>
<feature type="domain" description="VWFD" evidence="3">
    <location>
        <begin position="1"/>
        <end position="119"/>
    </location>
</feature>
<dbReference type="AlphaFoldDB" id="A0A2G8L8Q3"/>
<gene>
    <name evidence="4" type="ORF">BSL78_06589</name>
</gene>
<keyword evidence="5" id="KW-1185">Reference proteome</keyword>
<sequence>MCLGNMTFTAPGFPTIQVLTGGILLLNNVQVFMPVQFPGILITGVYDNIIIRFDFGLNIVWKEGYAFIYLNPEYASKTCGLCGNFDGIVGNDNTHRTTGAPTSVNLFGDSYETGFCNLPAAVTSGQDLCFGKLY</sequence>
<comment type="caution">
    <text evidence="4">The sequence shown here is derived from an EMBL/GenBank/DDBJ whole genome shotgun (WGS) entry which is preliminary data.</text>
</comment>
<dbReference type="OrthoDB" id="160294at2759"/>
<keyword evidence="2" id="KW-0325">Glycoprotein</keyword>
<organism evidence="4 5">
    <name type="scientific">Stichopus japonicus</name>
    <name type="common">Sea cucumber</name>
    <dbReference type="NCBI Taxonomy" id="307972"/>
    <lineage>
        <taxon>Eukaryota</taxon>
        <taxon>Metazoa</taxon>
        <taxon>Echinodermata</taxon>
        <taxon>Eleutherozoa</taxon>
        <taxon>Echinozoa</taxon>
        <taxon>Holothuroidea</taxon>
        <taxon>Aspidochirotacea</taxon>
        <taxon>Aspidochirotida</taxon>
        <taxon>Stichopodidae</taxon>
        <taxon>Apostichopus</taxon>
    </lineage>
</organism>
<dbReference type="PROSITE" id="PS51233">
    <property type="entry name" value="VWFD"/>
    <property type="match status" value="1"/>
</dbReference>
<evidence type="ECO:0000256" key="1">
    <source>
        <dbReference type="ARBA" id="ARBA00023157"/>
    </source>
</evidence>
<dbReference type="EMBL" id="MRZV01000173">
    <property type="protein sequence ID" value="PIK56520.1"/>
    <property type="molecule type" value="Genomic_DNA"/>
</dbReference>
<dbReference type="PANTHER" id="PTHR11339">
    <property type="entry name" value="EXTRACELLULAR MATRIX GLYCOPROTEIN RELATED"/>
    <property type="match status" value="1"/>
</dbReference>
<dbReference type="InterPro" id="IPR050780">
    <property type="entry name" value="Mucin_vWF_Thrombospondin_sf"/>
</dbReference>
<accession>A0A2G8L8Q3</accession>
<reference evidence="4 5" key="1">
    <citation type="journal article" date="2017" name="PLoS Biol.">
        <title>The sea cucumber genome provides insights into morphological evolution and visceral regeneration.</title>
        <authorList>
            <person name="Zhang X."/>
            <person name="Sun L."/>
            <person name="Yuan J."/>
            <person name="Sun Y."/>
            <person name="Gao Y."/>
            <person name="Zhang L."/>
            <person name="Li S."/>
            <person name="Dai H."/>
            <person name="Hamel J.F."/>
            <person name="Liu C."/>
            <person name="Yu Y."/>
            <person name="Liu S."/>
            <person name="Lin W."/>
            <person name="Guo K."/>
            <person name="Jin S."/>
            <person name="Xu P."/>
            <person name="Storey K.B."/>
            <person name="Huan P."/>
            <person name="Zhang T."/>
            <person name="Zhou Y."/>
            <person name="Zhang J."/>
            <person name="Lin C."/>
            <person name="Li X."/>
            <person name="Xing L."/>
            <person name="Huo D."/>
            <person name="Sun M."/>
            <person name="Wang L."/>
            <person name="Mercier A."/>
            <person name="Li F."/>
            <person name="Yang H."/>
            <person name="Xiang J."/>
        </authorList>
    </citation>
    <scope>NUCLEOTIDE SEQUENCE [LARGE SCALE GENOMIC DNA]</scope>
    <source>
        <strain evidence="4">Shaxun</strain>
        <tissue evidence="4">Muscle</tissue>
    </source>
</reference>
<dbReference type="Pfam" id="PF00094">
    <property type="entry name" value="VWD"/>
    <property type="match status" value="1"/>
</dbReference>
<keyword evidence="1" id="KW-1015">Disulfide bond</keyword>
<evidence type="ECO:0000256" key="2">
    <source>
        <dbReference type="ARBA" id="ARBA00023180"/>
    </source>
</evidence>
<evidence type="ECO:0000259" key="3">
    <source>
        <dbReference type="PROSITE" id="PS51233"/>
    </source>
</evidence>